<evidence type="ECO:0000256" key="6">
    <source>
        <dbReference type="SAM" id="Phobius"/>
    </source>
</evidence>
<feature type="transmembrane region" description="Helical" evidence="6">
    <location>
        <begin position="54"/>
        <end position="72"/>
    </location>
</feature>
<feature type="transmembrane region" description="Helical" evidence="6">
    <location>
        <begin position="6"/>
        <end position="24"/>
    </location>
</feature>
<feature type="transmembrane region" description="Helical" evidence="6">
    <location>
        <begin position="302"/>
        <end position="321"/>
    </location>
</feature>
<feature type="transmembrane region" description="Helical" evidence="6">
    <location>
        <begin position="213"/>
        <end position="239"/>
    </location>
</feature>
<dbReference type="GO" id="GO:0015141">
    <property type="term" value="F:succinate transmembrane transporter activity"/>
    <property type="evidence" value="ECO:0007669"/>
    <property type="project" value="UniProtKB-ARBA"/>
</dbReference>
<dbReference type="PROSITE" id="PS01271">
    <property type="entry name" value="NA_SULFATE"/>
    <property type="match status" value="1"/>
</dbReference>
<dbReference type="RefSeq" id="WP_091642082.1">
    <property type="nucleotide sequence ID" value="NZ_FOEG01000003.1"/>
</dbReference>
<reference evidence="7 8" key="1">
    <citation type="submission" date="2016-10" db="EMBL/GenBank/DDBJ databases">
        <authorList>
            <person name="de Groot N.N."/>
        </authorList>
    </citation>
    <scope>NUCLEOTIDE SEQUENCE [LARGE SCALE GENOMIC DNA]</scope>
    <source>
        <strain evidence="7 8">CGMCC 1.6291</strain>
    </source>
</reference>
<dbReference type="InterPro" id="IPR001898">
    <property type="entry name" value="SLC13A/DASS"/>
</dbReference>
<dbReference type="PANTHER" id="PTHR10283:SF82">
    <property type="entry name" value="SOLUTE CARRIER FAMILY 13 MEMBER 2"/>
    <property type="match status" value="1"/>
</dbReference>
<comment type="subcellular location">
    <subcellularLocation>
        <location evidence="1">Membrane</location>
        <topology evidence="1">Multi-pass membrane protein</topology>
    </subcellularLocation>
</comment>
<evidence type="ECO:0000256" key="3">
    <source>
        <dbReference type="ARBA" id="ARBA00022692"/>
    </source>
</evidence>
<evidence type="ECO:0000256" key="1">
    <source>
        <dbReference type="ARBA" id="ARBA00004141"/>
    </source>
</evidence>
<feature type="transmembrane region" description="Helical" evidence="6">
    <location>
        <begin position="273"/>
        <end position="290"/>
    </location>
</feature>
<keyword evidence="4 6" id="KW-1133">Transmembrane helix</keyword>
<keyword evidence="5 6" id="KW-0472">Membrane</keyword>
<dbReference type="InterPro" id="IPR031312">
    <property type="entry name" value="Na/sul_symport_CS"/>
</dbReference>
<organism evidence="7 8">
    <name type="scientific">Aquisalimonas asiatica</name>
    <dbReference type="NCBI Taxonomy" id="406100"/>
    <lineage>
        <taxon>Bacteria</taxon>
        <taxon>Pseudomonadati</taxon>
        <taxon>Pseudomonadota</taxon>
        <taxon>Gammaproteobacteria</taxon>
        <taxon>Chromatiales</taxon>
        <taxon>Ectothiorhodospiraceae</taxon>
        <taxon>Aquisalimonas</taxon>
    </lineage>
</organism>
<dbReference type="NCBIfam" id="TIGR00785">
    <property type="entry name" value="dass"/>
    <property type="match status" value="1"/>
</dbReference>
<dbReference type="OrthoDB" id="9766267at2"/>
<feature type="transmembrane region" description="Helical" evidence="6">
    <location>
        <begin position="168"/>
        <end position="193"/>
    </location>
</feature>
<feature type="transmembrane region" description="Helical" evidence="6">
    <location>
        <begin position="123"/>
        <end position="147"/>
    </location>
</feature>
<dbReference type="GO" id="GO:0005886">
    <property type="term" value="C:plasma membrane"/>
    <property type="evidence" value="ECO:0007669"/>
    <property type="project" value="TreeGrafter"/>
</dbReference>
<dbReference type="EMBL" id="FOEG01000003">
    <property type="protein sequence ID" value="SEO79386.1"/>
    <property type="molecule type" value="Genomic_DNA"/>
</dbReference>
<protein>
    <submittedName>
        <fullName evidence="7">Solute carrier family 13 (Sodium-dependent dicarboxylate transporter), member 2/3/5</fullName>
    </submittedName>
</protein>
<dbReference type="STRING" id="406100.SAMN04488052_10344"/>
<feature type="transmembrane region" description="Helical" evidence="6">
    <location>
        <begin position="84"/>
        <end position="103"/>
    </location>
</feature>
<name>A0A1H8SLI2_9GAMM</name>
<keyword evidence="2" id="KW-0813">Transport</keyword>
<feature type="transmembrane region" description="Helical" evidence="6">
    <location>
        <begin position="333"/>
        <end position="352"/>
    </location>
</feature>
<keyword evidence="3 6" id="KW-0812">Transmembrane</keyword>
<sequence>MALSRQSVGLYLGPSVLIAGLLTGPPAGLESNEWAVALVAILMATWWISEALPLAATALVPIVLFPALDVLAPGDVTRAYGNHLIYLFLGGFLIAVTMQRWNLHRRIALHTINLVGTDPRRMILGFMLATAVLSMWISNTATAMMMLPIAMAVLQQSREEADRAGETLSGGFGVALMLGIAYSASIGGVGTLIGTPPNAVLAGMANELYGIEISFAAWMAFGVPLSAIMLAMTWVYLAFGRHGRDLARLPGGRDLVRRELEEIGSIGVAERRVLIVFVSVALAWVFRGFLPEGTLNQINDSSIAIAGALALFLLSAGDGSGERLLDWKTAVTIPWDIVLLFGGGFALAAGFTESGLSETMATGLEGLAGIPVLLMIAACVALVVFLTEVTSNTATATLFVPLMGALAVAIGFHPLALMAAVAVAASCAFMLPVATPPNAVVFGSRAVTVPQMARAGLLLNLVTIVLTTAFIYWVLPAVMGISLQG</sequence>
<dbReference type="CDD" id="cd01115">
    <property type="entry name" value="SLC13_permease"/>
    <property type="match status" value="1"/>
</dbReference>
<dbReference type="PANTHER" id="PTHR10283">
    <property type="entry name" value="SOLUTE CARRIER FAMILY 13 MEMBER"/>
    <property type="match status" value="1"/>
</dbReference>
<dbReference type="AlphaFoldDB" id="A0A1H8SLI2"/>
<feature type="transmembrane region" description="Helical" evidence="6">
    <location>
        <begin position="398"/>
        <end position="431"/>
    </location>
</feature>
<accession>A0A1H8SLI2</accession>
<evidence type="ECO:0000256" key="4">
    <source>
        <dbReference type="ARBA" id="ARBA00022989"/>
    </source>
</evidence>
<dbReference type="Proteomes" id="UP000199657">
    <property type="component" value="Unassembled WGS sequence"/>
</dbReference>
<evidence type="ECO:0000313" key="8">
    <source>
        <dbReference type="Proteomes" id="UP000199657"/>
    </source>
</evidence>
<evidence type="ECO:0000256" key="5">
    <source>
        <dbReference type="ARBA" id="ARBA00023136"/>
    </source>
</evidence>
<feature type="transmembrane region" description="Helical" evidence="6">
    <location>
        <begin position="364"/>
        <end position="386"/>
    </location>
</feature>
<keyword evidence="8" id="KW-1185">Reference proteome</keyword>
<evidence type="ECO:0000313" key="7">
    <source>
        <dbReference type="EMBL" id="SEO79386.1"/>
    </source>
</evidence>
<gene>
    <name evidence="7" type="ORF">SAMN04488052_10344</name>
</gene>
<feature type="transmembrane region" description="Helical" evidence="6">
    <location>
        <begin position="451"/>
        <end position="475"/>
    </location>
</feature>
<proteinExistence type="predicted"/>
<dbReference type="Pfam" id="PF00939">
    <property type="entry name" value="Na_sulph_symp"/>
    <property type="match status" value="1"/>
</dbReference>
<evidence type="ECO:0000256" key="2">
    <source>
        <dbReference type="ARBA" id="ARBA00022448"/>
    </source>
</evidence>